<sequence>MSVDNKKTQIFELLSTLDALKHLKRTGWIHFDVPQPETVSGHMYRMAILAMTLSGEDSSLDAMRCVKMALVHDIGEAIVGDITPRCGVSEAEKFKLEEDAVLRIASFVPATLGNEWEALWREYEAAETPEAKAVKQLDKFDMIAQAFSYEQKYGLDLSEFFNSTTNAFSTEPFISWNNELRERRTNWSSDNKKE</sequence>
<protein>
    <recommendedName>
        <fullName evidence="8">5'-deoxynucleotidase HDDC2</fullName>
        <ecNumber evidence="7">3.1.3.89</ecNumber>
    </recommendedName>
    <alternativeName>
        <fullName evidence="11">HD domain-containing protein 2</fullName>
    </alternativeName>
</protein>
<dbReference type="PANTHER" id="PTHR11845:SF13">
    <property type="entry name" value="5'-DEOXYNUCLEOTIDASE HDDC2"/>
    <property type="match status" value="1"/>
</dbReference>
<keyword evidence="9" id="KW-0479">Metal-binding</keyword>
<comment type="cofactor">
    <cofactor evidence="3">
        <name>Co(2+)</name>
        <dbReference type="ChEBI" id="CHEBI:48828"/>
    </cofactor>
</comment>
<evidence type="ECO:0000256" key="11">
    <source>
        <dbReference type="ARBA" id="ARBA00032735"/>
    </source>
</evidence>
<feature type="domain" description="HD/PDEase" evidence="12">
    <location>
        <begin position="35"/>
        <end position="152"/>
    </location>
</feature>
<comment type="cofactor">
    <cofactor evidence="2">
        <name>Mn(2+)</name>
        <dbReference type="ChEBI" id="CHEBI:29035"/>
    </cofactor>
</comment>
<dbReference type="Proteomes" id="UP000887577">
    <property type="component" value="Unplaced"/>
</dbReference>
<evidence type="ECO:0000256" key="4">
    <source>
        <dbReference type="ARBA" id="ARBA00004074"/>
    </source>
</evidence>
<keyword evidence="10" id="KW-0378">Hydrolase</keyword>
<keyword evidence="13" id="KW-1185">Reference proteome</keyword>
<dbReference type="SUPFAM" id="SSF109604">
    <property type="entry name" value="HD-domain/PDEase-like"/>
    <property type="match status" value="1"/>
</dbReference>
<dbReference type="WBParaSite" id="PSU_v2.g798.t1">
    <property type="protein sequence ID" value="PSU_v2.g798.t1"/>
    <property type="gene ID" value="PSU_v2.g798"/>
</dbReference>
<comment type="subunit">
    <text evidence="6">Homodimer.</text>
</comment>
<evidence type="ECO:0000256" key="1">
    <source>
        <dbReference type="ARBA" id="ARBA00001638"/>
    </source>
</evidence>
<dbReference type="GO" id="GO:0002953">
    <property type="term" value="F:5'-deoxynucleotidase activity"/>
    <property type="evidence" value="ECO:0007669"/>
    <property type="project" value="UniProtKB-EC"/>
</dbReference>
<evidence type="ECO:0000256" key="5">
    <source>
        <dbReference type="ARBA" id="ARBA00009999"/>
    </source>
</evidence>
<reference evidence="14" key="1">
    <citation type="submission" date="2022-11" db="UniProtKB">
        <authorList>
            <consortium name="WormBaseParasite"/>
        </authorList>
    </citation>
    <scope>IDENTIFICATION</scope>
</reference>
<dbReference type="InterPro" id="IPR003607">
    <property type="entry name" value="HD/PDEase_dom"/>
</dbReference>
<evidence type="ECO:0000256" key="2">
    <source>
        <dbReference type="ARBA" id="ARBA00001936"/>
    </source>
</evidence>
<evidence type="ECO:0000256" key="6">
    <source>
        <dbReference type="ARBA" id="ARBA00011738"/>
    </source>
</evidence>
<evidence type="ECO:0000256" key="9">
    <source>
        <dbReference type="ARBA" id="ARBA00022723"/>
    </source>
</evidence>
<evidence type="ECO:0000256" key="8">
    <source>
        <dbReference type="ARBA" id="ARBA00015933"/>
    </source>
</evidence>
<dbReference type="SMART" id="SM00471">
    <property type="entry name" value="HDc"/>
    <property type="match status" value="1"/>
</dbReference>
<dbReference type="EC" id="3.1.3.89" evidence="7"/>
<dbReference type="FunFam" id="1.10.3210.10:FF:000035">
    <property type="entry name" value="HD family hydrolase"/>
    <property type="match status" value="1"/>
</dbReference>
<dbReference type="InterPro" id="IPR006674">
    <property type="entry name" value="HD_domain"/>
</dbReference>
<evidence type="ECO:0000256" key="7">
    <source>
        <dbReference type="ARBA" id="ARBA00012964"/>
    </source>
</evidence>
<comment type="similarity">
    <text evidence="5">Belongs to the HDDC2 family.</text>
</comment>
<dbReference type="InterPro" id="IPR039356">
    <property type="entry name" value="YfbR/HDDC2"/>
</dbReference>
<dbReference type="GO" id="GO:0005737">
    <property type="term" value="C:cytoplasm"/>
    <property type="evidence" value="ECO:0007669"/>
    <property type="project" value="TreeGrafter"/>
</dbReference>
<evidence type="ECO:0000256" key="10">
    <source>
        <dbReference type="ARBA" id="ARBA00022801"/>
    </source>
</evidence>
<comment type="function">
    <text evidence="4">Catalyzes the dephosphorylation of the nucleoside 5'-monophosphates deoxyadenosine monophosphate (dAMP), deoxycytidine monophosphate (dCMP), deoxyguanosine monophosphate (dGMP) and deoxythymidine monophosphate (dTMP).</text>
</comment>
<comment type="catalytic activity">
    <reaction evidence="1">
        <text>a 2'-deoxyribonucleoside 5'-phosphate + H2O = a 2'-deoxyribonucleoside + phosphate</text>
        <dbReference type="Rhea" id="RHEA:36167"/>
        <dbReference type="ChEBI" id="CHEBI:15377"/>
        <dbReference type="ChEBI" id="CHEBI:18274"/>
        <dbReference type="ChEBI" id="CHEBI:43474"/>
        <dbReference type="ChEBI" id="CHEBI:65317"/>
        <dbReference type="EC" id="3.1.3.89"/>
    </reaction>
</comment>
<accession>A0A914Z5L8</accession>
<dbReference type="Gene3D" id="1.10.3210.10">
    <property type="entry name" value="Hypothetical protein af1432"/>
    <property type="match status" value="1"/>
</dbReference>
<dbReference type="GO" id="GO:0046872">
    <property type="term" value="F:metal ion binding"/>
    <property type="evidence" value="ECO:0007669"/>
    <property type="project" value="UniProtKB-KW"/>
</dbReference>
<evidence type="ECO:0000259" key="12">
    <source>
        <dbReference type="SMART" id="SM00471"/>
    </source>
</evidence>
<proteinExistence type="inferred from homology"/>
<evidence type="ECO:0000256" key="3">
    <source>
        <dbReference type="ARBA" id="ARBA00001941"/>
    </source>
</evidence>
<dbReference type="AlphaFoldDB" id="A0A914Z5L8"/>
<dbReference type="Pfam" id="PF13023">
    <property type="entry name" value="HD_3"/>
    <property type="match status" value="1"/>
</dbReference>
<dbReference type="PANTHER" id="PTHR11845">
    <property type="entry name" value="5'-DEOXYNUCLEOTIDASE HDDC2"/>
    <property type="match status" value="1"/>
</dbReference>
<organism evidence="13 14">
    <name type="scientific">Panagrolaimus superbus</name>
    <dbReference type="NCBI Taxonomy" id="310955"/>
    <lineage>
        <taxon>Eukaryota</taxon>
        <taxon>Metazoa</taxon>
        <taxon>Ecdysozoa</taxon>
        <taxon>Nematoda</taxon>
        <taxon>Chromadorea</taxon>
        <taxon>Rhabditida</taxon>
        <taxon>Tylenchina</taxon>
        <taxon>Panagrolaimomorpha</taxon>
        <taxon>Panagrolaimoidea</taxon>
        <taxon>Panagrolaimidae</taxon>
        <taxon>Panagrolaimus</taxon>
    </lineage>
</organism>
<evidence type="ECO:0000313" key="13">
    <source>
        <dbReference type="Proteomes" id="UP000887577"/>
    </source>
</evidence>
<evidence type="ECO:0000313" key="14">
    <source>
        <dbReference type="WBParaSite" id="PSU_v2.g798.t1"/>
    </source>
</evidence>
<name>A0A914Z5L8_9BILA</name>